<accession>A0A1V1P8P8</accession>
<name>A0A1V1P8P8_9BACT</name>
<sequence>MNKNETNTPSATEMLVSNMIPSTTYFDSRFETMQNQNEDLREQIGGMKKDTDRRFSEVDRRFTEMNTDMDRRFTEMNTDMDRRFTEMNTDMDRRFNEVDRRFNETHSIIEKIIMTFVNSFEI</sequence>
<organism evidence="1 2">
    <name type="scientific">Candidatus Magnetoglobus multicellularis str. Araruama</name>
    <dbReference type="NCBI Taxonomy" id="890399"/>
    <lineage>
        <taxon>Bacteria</taxon>
        <taxon>Pseudomonadati</taxon>
        <taxon>Thermodesulfobacteriota</taxon>
        <taxon>Desulfobacteria</taxon>
        <taxon>Desulfobacterales</taxon>
        <taxon>Desulfobacteraceae</taxon>
        <taxon>Candidatus Magnetoglobus</taxon>
    </lineage>
</organism>
<protein>
    <recommendedName>
        <fullName evidence="3">t-SNARE coiled-coil homology domain-containing protein</fullName>
    </recommendedName>
</protein>
<reference evidence="2" key="1">
    <citation type="submission" date="2012-11" db="EMBL/GenBank/DDBJ databases">
        <authorList>
            <person name="Lucero-Rivera Y.E."/>
            <person name="Tovar-Ramirez D."/>
        </authorList>
    </citation>
    <scope>NUCLEOTIDE SEQUENCE [LARGE SCALE GENOMIC DNA]</scope>
    <source>
        <strain evidence="2">Araruama</strain>
    </source>
</reference>
<comment type="caution">
    <text evidence="1">The sequence shown here is derived from an EMBL/GenBank/DDBJ whole genome shotgun (WGS) entry which is preliminary data.</text>
</comment>
<evidence type="ECO:0000313" key="2">
    <source>
        <dbReference type="Proteomes" id="UP000189670"/>
    </source>
</evidence>
<dbReference type="AlphaFoldDB" id="A0A1V1P8P8"/>
<evidence type="ECO:0000313" key="1">
    <source>
        <dbReference type="EMBL" id="ETR71279.1"/>
    </source>
</evidence>
<gene>
    <name evidence="1" type="ORF">OMM_08220</name>
</gene>
<proteinExistence type="predicted"/>
<dbReference type="Proteomes" id="UP000189670">
    <property type="component" value="Unassembled WGS sequence"/>
</dbReference>
<evidence type="ECO:0008006" key="3">
    <source>
        <dbReference type="Google" id="ProtNLM"/>
    </source>
</evidence>
<dbReference type="EMBL" id="ATBP01000291">
    <property type="protein sequence ID" value="ETR71279.1"/>
    <property type="molecule type" value="Genomic_DNA"/>
</dbReference>